<dbReference type="Proteomes" id="UP000184699">
    <property type="component" value="Unassembled WGS sequence"/>
</dbReference>
<accession>A0A1N6G6U4</accession>
<dbReference type="RefSeq" id="WP_074260522.1">
    <property type="nucleotide sequence ID" value="NZ_FSRJ01000003.1"/>
</dbReference>
<reference evidence="2" key="1">
    <citation type="submission" date="2016-11" db="EMBL/GenBank/DDBJ databases">
        <authorList>
            <person name="Varghese N."/>
            <person name="Submissions S."/>
        </authorList>
    </citation>
    <scope>NUCLEOTIDE SEQUENCE [LARGE SCALE GENOMIC DNA]</scope>
    <source>
        <strain evidence="2">DSM 8595</strain>
    </source>
</reference>
<evidence type="ECO:0008006" key="3">
    <source>
        <dbReference type="Google" id="ProtNLM"/>
    </source>
</evidence>
<sequence>MATKPTLMAFAAAGAAVTMMLSGCSSSGPETKQIGESASFDLTAGEAKLPVEVSVTSLEAAPAEISEAYAGGDEIWFADIDFRYTGDAVDDPATLNILFSGIYSELANGDYLDTTFTGMEECNGPSGGSPTEIAEALAAGETVSGCFPLSSDGTNGVTGVYVGSSNLDEGGALWRP</sequence>
<evidence type="ECO:0000313" key="1">
    <source>
        <dbReference type="EMBL" id="SIO03269.1"/>
    </source>
</evidence>
<name>A0A1N6G6U4_9MICO</name>
<dbReference type="AlphaFoldDB" id="A0A1N6G6U4"/>
<evidence type="ECO:0000313" key="2">
    <source>
        <dbReference type="Proteomes" id="UP000184699"/>
    </source>
</evidence>
<keyword evidence="2" id="KW-1185">Reference proteome</keyword>
<dbReference type="OrthoDB" id="5004640at2"/>
<protein>
    <recommendedName>
        <fullName evidence="3">Lipoprotein</fullName>
    </recommendedName>
</protein>
<gene>
    <name evidence="1" type="ORF">SAMN05443544_2345</name>
</gene>
<organism evidence="1 2">
    <name type="scientific">Agromyces cerinus subsp. cerinus</name>
    <dbReference type="NCBI Taxonomy" id="232089"/>
    <lineage>
        <taxon>Bacteria</taxon>
        <taxon>Bacillati</taxon>
        <taxon>Actinomycetota</taxon>
        <taxon>Actinomycetes</taxon>
        <taxon>Micrococcales</taxon>
        <taxon>Microbacteriaceae</taxon>
        <taxon>Agromyces</taxon>
    </lineage>
</organism>
<dbReference type="EMBL" id="FSRJ01000003">
    <property type="protein sequence ID" value="SIO03269.1"/>
    <property type="molecule type" value="Genomic_DNA"/>
</dbReference>
<dbReference type="STRING" id="232089.SAMN05443544_2345"/>
<dbReference type="PROSITE" id="PS51257">
    <property type="entry name" value="PROKAR_LIPOPROTEIN"/>
    <property type="match status" value="1"/>
</dbReference>
<proteinExistence type="predicted"/>